<dbReference type="InParanoid" id="G4TT46"/>
<dbReference type="Pfam" id="PF20153">
    <property type="entry name" value="DUF6535"/>
    <property type="match status" value="1"/>
</dbReference>
<sequence length="545" mass="62792">MDVLLTFAGLFSAVLVVFIVETYKLLLPDQHKLTNELLISIGRNEVFPSDPLGQGEVTPSLQAFRINVLFFVSLCITLSSVLFTMLLKLWTSRYHQTLERISSQRIRARARQRLYSTIKKWGIRYRIAILSFFLQISLFLFLIGLVYFLFLVNNRVAFIPLSFLIFDGSFYAIYLVVMVSKDVTMPPTSQFFQVSSLNKIRRILWHDKKIAGDEETAGADMAEDLADNAFWHGKTPAVTNKDYDSLDVDVVVSVMEEADKSIERPIIIQCFETLMTLNNVATQDSSTFFRNSIMRNLHQALDDCLTGRQQESIQRRVEDATLLCRFLDWYLSLHRSPREEKWLRRRLTCTQAMMPSLLCLYGIKNDDIEAMLRGQIADCRLHCLLQSDSKTSRNCLKTAERIFRVINNASPVIWIPEEEFWDLLTRYLLVLTDCMSDYPHFSGDGQNQENHFIAIVEQVTTLLKGASRPSNYKTISKQLTDMEYVAGSRAQRWKTAIIDAIEAARESHLAYRIIPAWNGQSGLQHALKRQTRAPRALKSLRVQRR</sequence>
<dbReference type="Proteomes" id="UP000007148">
    <property type="component" value="Unassembled WGS sequence"/>
</dbReference>
<comment type="caution">
    <text evidence="3">The sequence shown here is derived from an EMBL/GenBank/DDBJ whole genome shotgun (WGS) entry which is preliminary data.</text>
</comment>
<evidence type="ECO:0000259" key="2">
    <source>
        <dbReference type="Pfam" id="PF20153"/>
    </source>
</evidence>
<keyword evidence="4" id="KW-1185">Reference proteome</keyword>
<keyword evidence="1" id="KW-0812">Transmembrane</keyword>
<name>G4TT46_SERID</name>
<keyword evidence="1" id="KW-1133">Transmembrane helix</keyword>
<evidence type="ECO:0000313" key="4">
    <source>
        <dbReference type="Proteomes" id="UP000007148"/>
    </source>
</evidence>
<feature type="transmembrane region" description="Helical" evidence="1">
    <location>
        <begin position="156"/>
        <end position="177"/>
    </location>
</feature>
<protein>
    <recommendedName>
        <fullName evidence="2">DUF6535 domain-containing protein</fullName>
    </recommendedName>
</protein>
<evidence type="ECO:0000256" key="1">
    <source>
        <dbReference type="SAM" id="Phobius"/>
    </source>
</evidence>
<evidence type="ECO:0000313" key="3">
    <source>
        <dbReference type="EMBL" id="CCA74489.1"/>
    </source>
</evidence>
<feature type="transmembrane region" description="Helical" evidence="1">
    <location>
        <begin position="68"/>
        <end position="90"/>
    </location>
</feature>
<gene>
    <name evidence="3" type="ORF">PIIN_08441</name>
</gene>
<dbReference type="InterPro" id="IPR045338">
    <property type="entry name" value="DUF6535"/>
</dbReference>
<keyword evidence="1" id="KW-0472">Membrane</keyword>
<dbReference type="AlphaFoldDB" id="G4TT46"/>
<proteinExistence type="predicted"/>
<feature type="transmembrane region" description="Helical" evidence="1">
    <location>
        <begin position="127"/>
        <end position="150"/>
    </location>
</feature>
<feature type="domain" description="DUF6535" evidence="2">
    <location>
        <begin position="1"/>
        <end position="150"/>
    </location>
</feature>
<dbReference type="HOGENOM" id="CLU_468601_0_0_1"/>
<dbReference type="EMBL" id="CAFZ01000319">
    <property type="protein sequence ID" value="CCA74489.1"/>
    <property type="molecule type" value="Genomic_DNA"/>
</dbReference>
<reference evidence="3 4" key="1">
    <citation type="journal article" date="2011" name="PLoS Pathog.">
        <title>Endophytic Life Strategies Decoded by Genome and Transcriptome Analyses of the Mutualistic Root Symbiont Piriformospora indica.</title>
        <authorList>
            <person name="Zuccaro A."/>
            <person name="Lahrmann U."/>
            <person name="Guldener U."/>
            <person name="Langen G."/>
            <person name="Pfiffi S."/>
            <person name="Biedenkopf D."/>
            <person name="Wong P."/>
            <person name="Samans B."/>
            <person name="Grimm C."/>
            <person name="Basiewicz M."/>
            <person name="Murat C."/>
            <person name="Martin F."/>
            <person name="Kogel K.H."/>
        </authorList>
    </citation>
    <scope>NUCLEOTIDE SEQUENCE [LARGE SCALE GENOMIC DNA]</scope>
    <source>
        <strain evidence="3 4">DSM 11827</strain>
    </source>
</reference>
<accession>G4TT46</accession>
<organism evidence="3 4">
    <name type="scientific">Serendipita indica (strain DSM 11827)</name>
    <name type="common">Root endophyte fungus</name>
    <name type="synonym">Piriformospora indica</name>
    <dbReference type="NCBI Taxonomy" id="1109443"/>
    <lineage>
        <taxon>Eukaryota</taxon>
        <taxon>Fungi</taxon>
        <taxon>Dikarya</taxon>
        <taxon>Basidiomycota</taxon>
        <taxon>Agaricomycotina</taxon>
        <taxon>Agaricomycetes</taxon>
        <taxon>Sebacinales</taxon>
        <taxon>Serendipitaceae</taxon>
        <taxon>Serendipita</taxon>
    </lineage>
</organism>
<dbReference type="OrthoDB" id="3235960at2759"/>